<accession>A0A0D9V713</accession>
<name>A0A0D9V713_9ORYZ</name>
<dbReference type="Gramene" id="LPERR01G30030.4">
    <property type="protein sequence ID" value="LPERR01G30030.4"/>
    <property type="gene ID" value="LPERR01G30030"/>
</dbReference>
<protein>
    <submittedName>
        <fullName evidence="1">Uncharacterized protein</fullName>
    </submittedName>
</protein>
<dbReference type="EnsemblPlants" id="LPERR01G30030.4">
    <property type="protein sequence ID" value="LPERR01G30030.4"/>
    <property type="gene ID" value="LPERR01G30030"/>
</dbReference>
<reference evidence="1 2" key="1">
    <citation type="submission" date="2012-08" db="EMBL/GenBank/DDBJ databases">
        <title>Oryza genome evolution.</title>
        <authorList>
            <person name="Wing R.A."/>
        </authorList>
    </citation>
    <scope>NUCLEOTIDE SEQUENCE</scope>
</reference>
<reference evidence="1" key="3">
    <citation type="submission" date="2015-04" db="UniProtKB">
        <authorList>
            <consortium name="EnsemblPlants"/>
        </authorList>
    </citation>
    <scope>IDENTIFICATION</scope>
</reference>
<sequence>PPPRAAPHRTARAAKPSLVFVVRPPHLASAAHADRARAAPRRQRALRASAAISISRISYLGLHPFVLNSVCSVSNRVSTDAWRAVLICAAD</sequence>
<reference evidence="2" key="2">
    <citation type="submission" date="2013-12" db="EMBL/GenBank/DDBJ databases">
        <authorList>
            <person name="Yu Y."/>
            <person name="Lee S."/>
            <person name="de Baynast K."/>
            <person name="Wissotski M."/>
            <person name="Liu L."/>
            <person name="Talag J."/>
            <person name="Goicoechea J."/>
            <person name="Angelova A."/>
            <person name="Jetty R."/>
            <person name="Kudrna D."/>
            <person name="Golser W."/>
            <person name="Rivera L."/>
            <person name="Zhang J."/>
            <person name="Wing R."/>
        </authorList>
    </citation>
    <scope>NUCLEOTIDE SEQUENCE</scope>
</reference>
<evidence type="ECO:0000313" key="1">
    <source>
        <dbReference type="EnsemblPlants" id="LPERR01G30030.4"/>
    </source>
</evidence>
<dbReference type="AlphaFoldDB" id="A0A0D9V713"/>
<keyword evidence="2" id="KW-1185">Reference proteome</keyword>
<dbReference type="Proteomes" id="UP000032180">
    <property type="component" value="Chromosome 1"/>
</dbReference>
<organism evidence="1 2">
    <name type="scientific">Leersia perrieri</name>
    <dbReference type="NCBI Taxonomy" id="77586"/>
    <lineage>
        <taxon>Eukaryota</taxon>
        <taxon>Viridiplantae</taxon>
        <taxon>Streptophyta</taxon>
        <taxon>Embryophyta</taxon>
        <taxon>Tracheophyta</taxon>
        <taxon>Spermatophyta</taxon>
        <taxon>Magnoliopsida</taxon>
        <taxon>Liliopsida</taxon>
        <taxon>Poales</taxon>
        <taxon>Poaceae</taxon>
        <taxon>BOP clade</taxon>
        <taxon>Oryzoideae</taxon>
        <taxon>Oryzeae</taxon>
        <taxon>Oryzinae</taxon>
        <taxon>Leersia</taxon>
    </lineage>
</organism>
<proteinExistence type="predicted"/>
<dbReference type="HOGENOM" id="CLU_2433339_0_0_1"/>
<evidence type="ECO:0000313" key="2">
    <source>
        <dbReference type="Proteomes" id="UP000032180"/>
    </source>
</evidence>